<dbReference type="InterPro" id="IPR000620">
    <property type="entry name" value="EamA_dom"/>
</dbReference>
<dbReference type="Gene3D" id="1.10.3730.20">
    <property type="match status" value="1"/>
</dbReference>
<protein>
    <recommendedName>
        <fullName evidence="7">EamA domain-containing protein</fullName>
    </recommendedName>
</protein>
<dbReference type="KEGG" id="otr:OTERR_01850"/>
<dbReference type="GO" id="GO:0016020">
    <property type="term" value="C:membrane"/>
    <property type="evidence" value="ECO:0007669"/>
    <property type="project" value="UniProtKB-SubCell"/>
</dbReference>
<feature type="transmembrane region" description="Helical" evidence="6">
    <location>
        <begin position="219"/>
        <end position="241"/>
    </location>
</feature>
<feature type="transmembrane region" description="Helical" evidence="6">
    <location>
        <begin position="186"/>
        <end position="207"/>
    </location>
</feature>
<dbReference type="SUPFAM" id="SSF103481">
    <property type="entry name" value="Multidrug resistance efflux transporter EmrE"/>
    <property type="match status" value="2"/>
</dbReference>
<accession>A0A5C1E430</accession>
<comment type="subcellular location">
    <subcellularLocation>
        <location evidence="1">Membrane</location>
        <topology evidence="1">Multi-pass membrane protein</topology>
    </subcellularLocation>
</comment>
<reference evidence="8 9" key="1">
    <citation type="submission" date="2017-07" db="EMBL/GenBank/DDBJ databases">
        <title>Complete genome sequence of Oryzomicrobium terrae TPP412.</title>
        <authorList>
            <person name="Chiu L.-W."/>
            <person name="Lo K.-J."/>
            <person name="Tsai Y.-M."/>
            <person name="Lin S.-S."/>
            <person name="Kuo C.-H."/>
            <person name="Liu C.-T."/>
        </authorList>
    </citation>
    <scope>NUCLEOTIDE SEQUENCE [LARGE SCALE GENOMIC DNA]</scope>
    <source>
        <strain evidence="8 9">TPP412</strain>
    </source>
</reference>
<feature type="domain" description="EamA" evidence="7">
    <location>
        <begin position="192"/>
        <end position="327"/>
    </location>
</feature>
<keyword evidence="4 6" id="KW-1133">Transmembrane helix</keyword>
<dbReference type="Pfam" id="PF00892">
    <property type="entry name" value="EamA"/>
    <property type="match status" value="2"/>
</dbReference>
<organism evidence="8 9">
    <name type="scientific">Oryzomicrobium terrae</name>
    <dbReference type="NCBI Taxonomy" id="1735038"/>
    <lineage>
        <taxon>Bacteria</taxon>
        <taxon>Pseudomonadati</taxon>
        <taxon>Pseudomonadota</taxon>
        <taxon>Betaproteobacteria</taxon>
        <taxon>Rhodocyclales</taxon>
        <taxon>Rhodocyclaceae</taxon>
        <taxon>Oryzomicrobium</taxon>
    </lineage>
</organism>
<dbReference type="PANTHER" id="PTHR32322">
    <property type="entry name" value="INNER MEMBRANE TRANSPORTER"/>
    <property type="match status" value="1"/>
</dbReference>
<dbReference type="Proteomes" id="UP000323671">
    <property type="component" value="Chromosome"/>
</dbReference>
<feature type="transmembrane region" description="Helical" evidence="6">
    <location>
        <begin position="163"/>
        <end position="180"/>
    </location>
</feature>
<proteinExistence type="inferred from homology"/>
<evidence type="ECO:0000256" key="5">
    <source>
        <dbReference type="ARBA" id="ARBA00023136"/>
    </source>
</evidence>
<feature type="transmembrane region" description="Helical" evidence="6">
    <location>
        <begin position="133"/>
        <end position="154"/>
    </location>
</feature>
<dbReference type="EMBL" id="CP022579">
    <property type="protein sequence ID" value="QEL63661.1"/>
    <property type="molecule type" value="Genomic_DNA"/>
</dbReference>
<feature type="transmembrane region" description="Helical" evidence="6">
    <location>
        <begin position="44"/>
        <end position="62"/>
    </location>
</feature>
<feature type="transmembrane region" description="Helical" evidence="6">
    <location>
        <begin position="105"/>
        <end position="127"/>
    </location>
</feature>
<keyword evidence="3 6" id="KW-0812">Transmembrane</keyword>
<evidence type="ECO:0000313" key="8">
    <source>
        <dbReference type="EMBL" id="QEL63661.1"/>
    </source>
</evidence>
<evidence type="ECO:0000256" key="1">
    <source>
        <dbReference type="ARBA" id="ARBA00004141"/>
    </source>
</evidence>
<evidence type="ECO:0000256" key="4">
    <source>
        <dbReference type="ARBA" id="ARBA00022989"/>
    </source>
</evidence>
<comment type="similarity">
    <text evidence="2">Belongs to the EamA transporter family.</text>
</comment>
<feature type="transmembrane region" description="Helical" evidence="6">
    <location>
        <begin position="74"/>
        <end position="93"/>
    </location>
</feature>
<evidence type="ECO:0000313" key="9">
    <source>
        <dbReference type="Proteomes" id="UP000323671"/>
    </source>
</evidence>
<feature type="transmembrane region" description="Helical" evidence="6">
    <location>
        <begin position="286"/>
        <end position="305"/>
    </location>
</feature>
<sequence length="337" mass="34758">MAHPAVRGMAGAGRPPVRPAKAPVLNSPSATAEAAGIARLTPAILAKLVVTMFFWGGTWIAGRVVVQEVPPLAAAFWRFLTAGLALAAVAVVSEGGLPKLSRQEWLTVTLLGLSGIALYNFCFLFGLKHIAAGRGALVVALNPAVVALSAWLFFGDRMTPPKALGIVLAMAGCLLVIANGHPTRLFAGAIGLGEVLILGCVVFWAIYTFIGRRATATMSALAATAYASLIGCAMLGAAAAVNGDLGVPDYSPTAWSAILFLGLLGTALSFTWYADSVQRVGPARTAAFINLVPLFAVLQGAWLLGERLSTAAYLGGALTIVGVMFTTGVLGGRRLSQ</sequence>
<gene>
    <name evidence="8" type="ORF">OTERR_01850</name>
</gene>
<evidence type="ECO:0000256" key="2">
    <source>
        <dbReference type="ARBA" id="ARBA00007362"/>
    </source>
</evidence>
<dbReference type="InterPro" id="IPR037185">
    <property type="entry name" value="EmrE-like"/>
</dbReference>
<dbReference type="PANTHER" id="PTHR32322:SF2">
    <property type="entry name" value="EAMA DOMAIN-CONTAINING PROTEIN"/>
    <property type="match status" value="1"/>
</dbReference>
<evidence type="ECO:0000259" key="7">
    <source>
        <dbReference type="Pfam" id="PF00892"/>
    </source>
</evidence>
<keyword evidence="5 6" id="KW-0472">Membrane</keyword>
<feature type="transmembrane region" description="Helical" evidence="6">
    <location>
        <begin position="253"/>
        <end position="274"/>
    </location>
</feature>
<evidence type="ECO:0000256" key="3">
    <source>
        <dbReference type="ARBA" id="ARBA00022692"/>
    </source>
</evidence>
<feature type="domain" description="EamA" evidence="7">
    <location>
        <begin position="48"/>
        <end position="177"/>
    </location>
</feature>
<feature type="transmembrane region" description="Helical" evidence="6">
    <location>
        <begin position="311"/>
        <end position="331"/>
    </location>
</feature>
<keyword evidence="9" id="KW-1185">Reference proteome</keyword>
<name>A0A5C1E430_9RHOO</name>
<dbReference type="InterPro" id="IPR050638">
    <property type="entry name" value="AA-Vitamin_Transporters"/>
</dbReference>
<evidence type="ECO:0000256" key="6">
    <source>
        <dbReference type="SAM" id="Phobius"/>
    </source>
</evidence>
<dbReference type="AlphaFoldDB" id="A0A5C1E430"/>